<comment type="function">
    <text evidence="8">The normal physiological role of the enzyme is unknown, but it is not essential for the viability of yeast cells. Has aminopeptidase activity, shortening substrate peptides sequentially by 1 amino acid. Has bleomycin hydrolase activity, which can protect the cell from the toxic effects of bleomycin. Has homocysteine-thiolactonase activity, protecting the cell against homocysteine toxicity. Acts as a repressor in the GAL4 regulatory system, but this does not require either the peptidase or nucleic acid-binding activities.</text>
</comment>
<keyword evidence="10" id="KW-0963">Cytoplasm</keyword>
<comment type="function">
    <text evidence="10">Has aminopeptidase activity, shortening substrate peptides sequentially by 1 amino acid. Has bleomycin hydrolase activity, which can protect the cell from the toxic effects of bleomycin. Has homocysteine-thiolactonase activity, protecting the cell against homocysteine toxicity.</text>
</comment>
<dbReference type="PANTHER" id="PTHR10363">
    <property type="entry name" value="BLEOMYCIN HYDROLASE"/>
    <property type="match status" value="1"/>
</dbReference>
<dbReference type="InterPro" id="IPR000169">
    <property type="entry name" value="Pept_cys_AS"/>
</dbReference>
<keyword evidence="4 10" id="KW-0645">Protease</keyword>
<dbReference type="Pfam" id="PF03051">
    <property type="entry name" value="Peptidase_C1_2"/>
    <property type="match status" value="1"/>
</dbReference>
<comment type="catalytic activity">
    <reaction evidence="1 10">
        <text>Inactivates bleomycin B2 (a cytotoxic glycometallopeptide) by hydrolysis of a carboxyamide bond of beta-aminoalanine, but also shows general aminopeptidase activity. The specificity varies somewhat with source, but amino acid arylamides of Met, Leu and Ala are preferred.</text>
        <dbReference type="EC" id="3.4.22.40"/>
    </reaction>
</comment>
<evidence type="ECO:0000256" key="5">
    <source>
        <dbReference type="ARBA" id="ARBA00022801"/>
    </source>
</evidence>
<dbReference type="InterPro" id="IPR025660">
    <property type="entry name" value="Pept_his_AS"/>
</dbReference>
<keyword evidence="5 10" id="KW-0378">Hydrolase</keyword>
<keyword evidence="7" id="KW-0809">Transit peptide</keyword>
<comment type="subunit">
    <text evidence="9">Homohexamer. Binds to nucleic acids. Binds single-stranded DNA and RNA with higher affinity than double-stranded DNA.</text>
</comment>
<dbReference type="SUPFAM" id="SSF54001">
    <property type="entry name" value="Cysteine proteinases"/>
    <property type="match status" value="1"/>
</dbReference>
<evidence type="ECO:0000313" key="12">
    <source>
        <dbReference type="Proteomes" id="UP001152964"/>
    </source>
</evidence>
<accession>A0ABN8VHZ8</accession>
<evidence type="ECO:0000256" key="1">
    <source>
        <dbReference type="ARBA" id="ARBA00000423"/>
    </source>
</evidence>
<proteinExistence type="inferred from homology"/>
<protein>
    <recommendedName>
        <fullName evidence="3 10">Cysteine proteinase 1, mitochondrial</fullName>
        <ecNumber evidence="2 10">3.4.22.40</ecNumber>
    </recommendedName>
</protein>
<comment type="subcellular location">
    <subcellularLocation>
        <location evidence="10">Mitochondrion</location>
    </subcellularLocation>
    <subcellularLocation>
        <location evidence="10">Cytoplasm</location>
    </subcellularLocation>
</comment>
<evidence type="ECO:0000256" key="7">
    <source>
        <dbReference type="ARBA" id="ARBA00022946"/>
    </source>
</evidence>
<comment type="similarity">
    <text evidence="10">Belongs to the peptidase C1 family.</text>
</comment>
<dbReference type="EC" id="3.4.22.40" evidence="2 10"/>
<evidence type="ECO:0000313" key="11">
    <source>
        <dbReference type="EMBL" id="CAI1670430.1"/>
    </source>
</evidence>
<reference evidence="11" key="1">
    <citation type="submission" date="2022-08" db="EMBL/GenBank/DDBJ databases">
        <authorList>
            <person name="Byrne P K."/>
        </authorList>
    </citation>
    <scope>NUCLEOTIDE SEQUENCE</scope>
    <source>
        <strain evidence="11">UCD650</strain>
    </source>
</reference>
<keyword evidence="6 10" id="KW-0788">Thiol protease</keyword>
<dbReference type="CDD" id="cd00585">
    <property type="entry name" value="Peptidase_C1B"/>
    <property type="match status" value="1"/>
</dbReference>
<dbReference type="Gene3D" id="3.90.70.10">
    <property type="entry name" value="Cysteine proteinases"/>
    <property type="match status" value="1"/>
</dbReference>
<gene>
    <name evidence="11" type="primary">U6500N00950</name>
    <name evidence="11" type="ORF">SEUBUCD650_0N00950</name>
</gene>
<dbReference type="EMBL" id="OX291504">
    <property type="protein sequence ID" value="CAI1670430.1"/>
    <property type="molecule type" value="Genomic_DNA"/>
</dbReference>
<keyword evidence="12" id="KW-1185">Reference proteome</keyword>
<sequence length="485" mass="55399">MLPASLSRSLYSNTLRHHLSKALHSITTIRKMSSSIDISKINSWNKELQSDLTHQLATTVLKNYNADDALLNKTRLLQQDNRIFNTLVSTDSTPVTNQKSSGRCWLFAATNQLRLNVISELNLKEFELSQAYLFFYDKLEKANYFLDQIISSAGEDVDSRLVQYLLAAPTEDGGQYSMFLNLVKKYGLVPKDLYGDLAYSTTASRKWNSLLTTKLREFAETLRTALEEHSAGDPEIAILREEMQMEIFRLMSLFMDLPPVQPNKEFTWEYVDKDKKIHTIKSTPLEFATKYAKLDTSKPVSLINDPRHPYGKLIKIDRLGNVLGGDAVLYLNVDNETLSKLVVKRLQNNKAVFFGSHTPKFMDKKVGVMDVELWNYPAIGYNLPQEKASRIKYHESLMTHAMLITGCHVDETSKLPVRYRVENSWGKDSGKDGLYVMTQQYFEEYCFQIVVDIDELPEELATKFTSGKEEPIVLPIWDPMGALAK</sequence>
<evidence type="ECO:0000256" key="9">
    <source>
        <dbReference type="ARBA" id="ARBA00026080"/>
    </source>
</evidence>
<dbReference type="PIRSF" id="PIRSF005700">
    <property type="entry name" value="PepC"/>
    <property type="match status" value="1"/>
</dbReference>
<evidence type="ECO:0000256" key="2">
    <source>
        <dbReference type="ARBA" id="ARBA00012465"/>
    </source>
</evidence>
<evidence type="ECO:0000256" key="8">
    <source>
        <dbReference type="ARBA" id="ARBA00025347"/>
    </source>
</evidence>
<evidence type="ECO:0000256" key="6">
    <source>
        <dbReference type="ARBA" id="ARBA00022807"/>
    </source>
</evidence>
<dbReference type="PROSITE" id="PS00639">
    <property type="entry name" value="THIOL_PROTEASE_HIS"/>
    <property type="match status" value="1"/>
</dbReference>
<name>A0ABN8VHZ8_SACEU</name>
<organism evidence="11 12">
    <name type="scientific">Saccharomyces eubayanus</name>
    <name type="common">Yeast</name>
    <dbReference type="NCBI Taxonomy" id="1080349"/>
    <lineage>
        <taxon>Eukaryota</taxon>
        <taxon>Fungi</taxon>
        <taxon>Dikarya</taxon>
        <taxon>Ascomycota</taxon>
        <taxon>Saccharomycotina</taxon>
        <taxon>Saccharomycetes</taxon>
        <taxon>Saccharomycetales</taxon>
        <taxon>Saccharomycetaceae</taxon>
        <taxon>Saccharomyces</taxon>
    </lineage>
</organism>
<evidence type="ECO:0000256" key="10">
    <source>
        <dbReference type="PIRNR" id="PIRNR005700"/>
    </source>
</evidence>
<dbReference type="Proteomes" id="UP001152964">
    <property type="component" value="Chromosome 14"/>
</dbReference>
<dbReference type="PANTHER" id="PTHR10363:SF2">
    <property type="entry name" value="BLEOMYCIN HYDROLASE"/>
    <property type="match status" value="1"/>
</dbReference>
<evidence type="ECO:0000256" key="4">
    <source>
        <dbReference type="ARBA" id="ARBA00022670"/>
    </source>
</evidence>
<keyword evidence="10" id="KW-0496">Mitochondrion</keyword>
<dbReference type="InterPro" id="IPR004134">
    <property type="entry name" value="Peptidase_C1B"/>
</dbReference>
<dbReference type="InterPro" id="IPR038765">
    <property type="entry name" value="Papain-like_cys_pep_sf"/>
</dbReference>
<dbReference type="PROSITE" id="PS00139">
    <property type="entry name" value="THIOL_PROTEASE_CYS"/>
    <property type="match status" value="1"/>
</dbReference>
<evidence type="ECO:0000256" key="3">
    <source>
        <dbReference type="ARBA" id="ARBA00016900"/>
    </source>
</evidence>